<dbReference type="GO" id="GO:0005524">
    <property type="term" value="F:ATP binding"/>
    <property type="evidence" value="ECO:0007669"/>
    <property type="project" value="UniProtKB-KW"/>
</dbReference>
<evidence type="ECO:0000256" key="5">
    <source>
        <dbReference type="ARBA" id="ARBA00022840"/>
    </source>
</evidence>
<proteinExistence type="inferred from homology"/>
<gene>
    <name evidence="7" type="ORF">SCD90_05565</name>
</gene>
<organism evidence="7 8">
    <name type="scientific">Terrihabitans rhizophilus</name>
    <dbReference type="NCBI Taxonomy" id="3092662"/>
    <lineage>
        <taxon>Bacteria</taxon>
        <taxon>Pseudomonadati</taxon>
        <taxon>Pseudomonadota</taxon>
        <taxon>Alphaproteobacteria</taxon>
        <taxon>Hyphomicrobiales</taxon>
        <taxon>Terrihabitans</taxon>
    </lineage>
</organism>
<dbReference type="SUPFAM" id="SSF52540">
    <property type="entry name" value="P-loop containing nucleoside triphosphate hydrolases"/>
    <property type="match status" value="1"/>
</dbReference>
<dbReference type="InterPro" id="IPR017871">
    <property type="entry name" value="ABC_transporter-like_CS"/>
</dbReference>
<dbReference type="Gene3D" id="3.40.50.300">
    <property type="entry name" value="P-loop containing nucleotide triphosphate hydrolases"/>
    <property type="match status" value="1"/>
</dbReference>
<comment type="similarity">
    <text evidence="1">Belongs to the ABC transporter superfamily.</text>
</comment>
<evidence type="ECO:0000259" key="6">
    <source>
        <dbReference type="PROSITE" id="PS50893"/>
    </source>
</evidence>
<dbReference type="Proteomes" id="UP001274321">
    <property type="component" value="Unassembled WGS sequence"/>
</dbReference>
<keyword evidence="3" id="KW-0536">Nodulation</keyword>
<name>A0ABU4RN44_9HYPH</name>
<feature type="domain" description="ABC transporter" evidence="6">
    <location>
        <begin position="11"/>
        <end position="241"/>
    </location>
</feature>
<keyword evidence="2" id="KW-0813">Transport</keyword>
<accession>A0ABU4RN44</accession>
<keyword evidence="5 7" id="KW-0067">ATP-binding</keyword>
<protein>
    <submittedName>
        <fullName evidence="7">ATP-binding cassette domain-containing protein</fullName>
    </submittedName>
</protein>
<evidence type="ECO:0000256" key="3">
    <source>
        <dbReference type="ARBA" id="ARBA00022458"/>
    </source>
</evidence>
<dbReference type="InterPro" id="IPR027417">
    <property type="entry name" value="P-loop_NTPase"/>
</dbReference>
<evidence type="ECO:0000256" key="4">
    <source>
        <dbReference type="ARBA" id="ARBA00022741"/>
    </source>
</evidence>
<evidence type="ECO:0000313" key="7">
    <source>
        <dbReference type="EMBL" id="MDX6805524.1"/>
    </source>
</evidence>
<dbReference type="InterPro" id="IPR022467">
    <property type="entry name" value="ABC_transprt_ATP-bd_su_PQQ"/>
</dbReference>
<evidence type="ECO:0000313" key="8">
    <source>
        <dbReference type="Proteomes" id="UP001274321"/>
    </source>
</evidence>
<evidence type="ECO:0000256" key="2">
    <source>
        <dbReference type="ARBA" id="ARBA00022448"/>
    </source>
</evidence>
<comment type="caution">
    <text evidence="7">The sequence shown here is derived from an EMBL/GenBank/DDBJ whole genome shotgun (WGS) entry which is preliminary data.</text>
</comment>
<dbReference type="PROSITE" id="PS00211">
    <property type="entry name" value="ABC_TRANSPORTER_1"/>
    <property type="match status" value="1"/>
</dbReference>
<dbReference type="InterPro" id="IPR003593">
    <property type="entry name" value="AAA+_ATPase"/>
</dbReference>
<keyword evidence="4" id="KW-0547">Nucleotide-binding</keyword>
<dbReference type="EMBL" id="JAXAFJ010000002">
    <property type="protein sequence ID" value="MDX6805524.1"/>
    <property type="molecule type" value="Genomic_DNA"/>
</dbReference>
<dbReference type="RefSeq" id="WP_319843635.1">
    <property type="nucleotide sequence ID" value="NZ_JAXAFJ010000002.1"/>
</dbReference>
<dbReference type="NCBIfam" id="TIGR03864">
    <property type="entry name" value="PQQ_ABC_ATP"/>
    <property type="match status" value="1"/>
</dbReference>
<dbReference type="Pfam" id="PF00005">
    <property type="entry name" value="ABC_tran"/>
    <property type="match status" value="1"/>
</dbReference>
<dbReference type="PROSITE" id="PS50893">
    <property type="entry name" value="ABC_TRANSPORTER_2"/>
    <property type="match status" value="1"/>
</dbReference>
<dbReference type="InterPro" id="IPR003439">
    <property type="entry name" value="ABC_transporter-like_ATP-bd"/>
</dbReference>
<evidence type="ECO:0000256" key="1">
    <source>
        <dbReference type="ARBA" id="ARBA00005417"/>
    </source>
</evidence>
<keyword evidence="8" id="KW-1185">Reference proteome</keyword>
<sequence length="246" mass="26608">MGRGRGSVNALEVAGLSHSFGRRQALTDVSFSLQPGGFTALLGLNGAGKTTLLSLITRLYHARQGTVRVLGRDLRREPEAALALMGVVFQETTLDPDLSVRENLRYHGALYGLGAGESARRACEELERAGLAGRLSDTVRILSGGQKRRVELARALIHRPRLLVLDEPTSGLDPASRRDLLRHVRELRQRDGLSVLWATHLADEVEAGDGLVLLHKGRVLHSGPAGDFAPDGHLERAFLAATERAA</sequence>
<reference evidence="7 8" key="1">
    <citation type="submission" date="2023-11" db="EMBL/GenBank/DDBJ databases">
        <authorList>
            <person name="Bao R."/>
        </authorList>
    </citation>
    <scope>NUCLEOTIDE SEQUENCE [LARGE SCALE GENOMIC DNA]</scope>
    <source>
        <strain evidence="7 8">PJ23</strain>
    </source>
</reference>
<dbReference type="InterPro" id="IPR050763">
    <property type="entry name" value="ABC_transporter_ATP-binding"/>
</dbReference>
<dbReference type="PANTHER" id="PTHR42711:SF5">
    <property type="entry name" value="ABC TRANSPORTER ATP-BINDING PROTEIN NATA"/>
    <property type="match status" value="1"/>
</dbReference>
<dbReference type="SMART" id="SM00382">
    <property type="entry name" value="AAA"/>
    <property type="match status" value="1"/>
</dbReference>
<dbReference type="CDD" id="cd03230">
    <property type="entry name" value="ABC_DR_subfamily_A"/>
    <property type="match status" value="1"/>
</dbReference>
<dbReference type="PANTHER" id="PTHR42711">
    <property type="entry name" value="ABC TRANSPORTER ATP-BINDING PROTEIN"/>
    <property type="match status" value="1"/>
</dbReference>